<gene>
    <name evidence="11" type="ORF">A2677_01100</name>
</gene>
<evidence type="ECO:0000256" key="8">
    <source>
        <dbReference type="ARBA" id="ARBA00023010"/>
    </source>
</evidence>
<dbReference type="NCBIfam" id="TIGR00810">
    <property type="entry name" value="secG"/>
    <property type="match status" value="1"/>
</dbReference>
<evidence type="ECO:0000256" key="10">
    <source>
        <dbReference type="RuleBase" id="RU365087"/>
    </source>
</evidence>
<dbReference type="GO" id="GO:0065002">
    <property type="term" value="P:intracellular protein transmembrane transport"/>
    <property type="evidence" value="ECO:0007669"/>
    <property type="project" value="TreeGrafter"/>
</dbReference>
<proteinExistence type="inferred from homology"/>
<evidence type="ECO:0000256" key="2">
    <source>
        <dbReference type="ARBA" id="ARBA00008445"/>
    </source>
</evidence>
<evidence type="ECO:0000256" key="7">
    <source>
        <dbReference type="ARBA" id="ARBA00022989"/>
    </source>
</evidence>
<feature type="transmembrane region" description="Helical" evidence="10">
    <location>
        <begin position="50"/>
        <end position="70"/>
    </location>
</feature>
<comment type="caution">
    <text evidence="11">The sequence shown here is derived from an EMBL/GenBank/DDBJ whole genome shotgun (WGS) entry which is preliminary data.</text>
</comment>
<dbReference type="PANTHER" id="PTHR34182">
    <property type="entry name" value="PROTEIN-EXPORT MEMBRANE PROTEIN SECG"/>
    <property type="match status" value="1"/>
</dbReference>
<evidence type="ECO:0000256" key="5">
    <source>
        <dbReference type="ARBA" id="ARBA00022692"/>
    </source>
</evidence>
<dbReference type="GO" id="GO:0015450">
    <property type="term" value="F:protein-transporting ATPase activity"/>
    <property type="evidence" value="ECO:0007669"/>
    <property type="project" value="UniProtKB-UniRule"/>
</dbReference>
<dbReference type="Pfam" id="PF03840">
    <property type="entry name" value="SecG"/>
    <property type="match status" value="1"/>
</dbReference>
<keyword evidence="3 10" id="KW-0813">Transport</keyword>
<dbReference type="Proteomes" id="UP000177817">
    <property type="component" value="Unassembled WGS sequence"/>
</dbReference>
<evidence type="ECO:0000256" key="9">
    <source>
        <dbReference type="ARBA" id="ARBA00023136"/>
    </source>
</evidence>
<dbReference type="PRINTS" id="PR01651">
    <property type="entry name" value="SECGEXPORT"/>
</dbReference>
<dbReference type="AlphaFoldDB" id="A0A1G2BML6"/>
<evidence type="ECO:0000256" key="3">
    <source>
        <dbReference type="ARBA" id="ARBA00022448"/>
    </source>
</evidence>
<comment type="caution">
    <text evidence="10">Lacks conserved residue(s) required for the propagation of feature annotation.</text>
</comment>
<keyword evidence="6 10" id="KW-0653">Protein transport</keyword>
<organism evidence="11 12">
    <name type="scientific">Candidatus Komeilibacteria bacterium RIFCSPHIGHO2_01_FULL_52_14</name>
    <dbReference type="NCBI Taxonomy" id="1798549"/>
    <lineage>
        <taxon>Bacteria</taxon>
        <taxon>Candidatus Komeiliibacteriota</taxon>
    </lineage>
</organism>
<accession>A0A1G2BML6</accession>
<dbReference type="InterPro" id="IPR004692">
    <property type="entry name" value="SecG"/>
</dbReference>
<dbReference type="GO" id="GO:0005886">
    <property type="term" value="C:plasma membrane"/>
    <property type="evidence" value="ECO:0007669"/>
    <property type="project" value="UniProtKB-SubCell"/>
</dbReference>
<dbReference type="EMBL" id="MHKK01000020">
    <property type="protein sequence ID" value="OGY89986.1"/>
    <property type="molecule type" value="Genomic_DNA"/>
</dbReference>
<reference evidence="11 12" key="1">
    <citation type="journal article" date="2016" name="Nat. Commun.">
        <title>Thousands of microbial genomes shed light on interconnected biogeochemical processes in an aquifer system.</title>
        <authorList>
            <person name="Anantharaman K."/>
            <person name="Brown C.T."/>
            <person name="Hug L.A."/>
            <person name="Sharon I."/>
            <person name="Castelle C.J."/>
            <person name="Probst A.J."/>
            <person name="Thomas B.C."/>
            <person name="Singh A."/>
            <person name="Wilkins M.J."/>
            <person name="Karaoz U."/>
            <person name="Brodie E.L."/>
            <person name="Williams K.H."/>
            <person name="Hubbard S.S."/>
            <person name="Banfield J.F."/>
        </authorList>
    </citation>
    <scope>NUCLEOTIDE SEQUENCE [LARGE SCALE GENOMIC DNA]</scope>
</reference>
<dbReference type="GO" id="GO:0009306">
    <property type="term" value="P:protein secretion"/>
    <property type="evidence" value="ECO:0007669"/>
    <property type="project" value="UniProtKB-UniRule"/>
</dbReference>
<keyword evidence="4 10" id="KW-1003">Cell membrane</keyword>
<comment type="function">
    <text evidence="10">Involved in protein export. Participates in an early event of protein translocation.</text>
</comment>
<dbReference type="PANTHER" id="PTHR34182:SF1">
    <property type="entry name" value="PROTEIN-EXPORT MEMBRANE PROTEIN SECG"/>
    <property type="match status" value="1"/>
</dbReference>
<evidence type="ECO:0000256" key="4">
    <source>
        <dbReference type="ARBA" id="ARBA00022475"/>
    </source>
</evidence>
<keyword evidence="5 10" id="KW-0812">Transmembrane</keyword>
<keyword evidence="8 10" id="KW-0811">Translocation</keyword>
<protein>
    <recommendedName>
        <fullName evidence="10">Protein-export membrane protein SecG</fullName>
    </recommendedName>
</protein>
<comment type="subcellular location">
    <subcellularLocation>
        <location evidence="1 10">Cell membrane</location>
        <topology evidence="1 10">Multi-pass membrane protein</topology>
    </subcellularLocation>
</comment>
<evidence type="ECO:0000256" key="1">
    <source>
        <dbReference type="ARBA" id="ARBA00004651"/>
    </source>
</evidence>
<evidence type="ECO:0000313" key="12">
    <source>
        <dbReference type="Proteomes" id="UP000177817"/>
    </source>
</evidence>
<evidence type="ECO:0000256" key="6">
    <source>
        <dbReference type="ARBA" id="ARBA00022927"/>
    </source>
</evidence>
<dbReference type="GO" id="GO:0043952">
    <property type="term" value="P:protein transport by the Sec complex"/>
    <property type="evidence" value="ECO:0007669"/>
    <property type="project" value="TreeGrafter"/>
</dbReference>
<name>A0A1G2BML6_9BACT</name>
<keyword evidence="9 10" id="KW-0472">Membrane</keyword>
<sequence length="71" mass="7713">MKTALYILQVVVSLLLITSILIQSRGSGLGLAFGGSSAVYRTKRGAEKMIFRATIVLTILFMLISVAHLFI</sequence>
<comment type="similarity">
    <text evidence="2 10">Belongs to the SecG family.</text>
</comment>
<keyword evidence="7 10" id="KW-1133">Transmembrane helix</keyword>
<evidence type="ECO:0000313" key="11">
    <source>
        <dbReference type="EMBL" id="OGY89986.1"/>
    </source>
</evidence>